<dbReference type="EMBL" id="CAJZBQ010000040">
    <property type="protein sequence ID" value="CAG9326519.1"/>
    <property type="molecule type" value="Genomic_DNA"/>
</dbReference>
<dbReference type="Proteomes" id="UP001162131">
    <property type="component" value="Unassembled WGS sequence"/>
</dbReference>
<protein>
    <recommendedName>
        <fullName evidence="4">Protein TIC 214</fullName>
    </recommendedName>
</protein>
<keyword evidence="3" id="KW-1185">Reference proteome</keyword>
<name>A0AAU9JNG0_9CILI</name>
<gene>
    <name evidence="2" type="ORF">BSTOLATCC_MIC40944</name>
</gene>
<organism evidence="2 3">
    <name type="scientific">Blepharisma stoltei</name>
    <dbReference type="NCBI Taxonomy" id="1481888"/>
    <lineage>
        <taxon>Eukaryota</taxon>
        <taxon>Sar</taxon>
        <taxon>Alveolata</taxon>
        <taxon>Ciliophora</taxon>
        <taxon>Postciliodesmatophora</taxon>
        <taxon>Heterotrichea</taxon>
        <taxon>Heterotrichida</taxon>
        <taxon>Blepharismidae</taxon>
        <taxon>Blepharisma</taxon>
    </lineage>
</organism>
<evidence type="ECO:0000256" key="1">
    <source>
        <dbReference type="SAM" id="MobiDB-lite"/>
    </source>
</evidence>
<accession>A0AAU9JNG0</accession>
<evidence type="ECO:0008006" key="4">
    <source>
        <dbReference type="Google" id="ProtNLM"/>
    </source>
</evidence>
<comment type="caution">
    <text evidence="2">The sequence shown here is derived from an EMBL/GenBank/DDBJ whole genome shotgun (WGS) entry which is preliminary data.</text>
</comment>
<reference evidence="2" key="1">
    <citation type="submission" date="2021-09" db="EMBL/GenBank/DDBJ databases">
        <authorList>
            <consortium name="AG Swart"/>
            <person name="Singh M."/>
            <person name="Singh A."/>
            <person name="Seah K."/>
            <person name="Emmerich C."/>
        </authorList>
    </citation>
    <scope>NUCLEOTIDE SEQUENCE</scope>
    <source>
        <strain evidence="2">ATCC30299</strain>
    </source>
</reference>
<evidence type="ECO:0000313" key="3">
    <source>
        <dbReference type="Proteomes" id="UP001162131"/>
    </source>
</evidence>
<proteinExistence type="predicted"/>
<feature type="compositionally biased region" description="Polar residues" evidence="1">
    <location>
        <begin position="379"/>
        <end position="390"/>
    </location>
</feature>
<evidence type="ECO:0000313" key="2">
    <source>
        <dbReference type="EMBL" id="CAG9326519.1"/>
    </source>
</evidence>
<feature type="region of interest" description="Disordered" evidence="1">
    <location>
        <begin position="379"/>
        <end position="406"/>
    </location>
</feature>
<dbReference type="AlphaFoldDB" id="A0AAU9JNG0"/>
<sequence>MSAENTSKKSHDQKTNWKPLPYIDQSRFTLNKTSTQSYFERKLGPGTYCPKMPELSQSFTFSISPRFTFETRIEKIVQKIQNQSREKGCKSEERFRTNLDLSLFTPERKLDLIKEKSKKASLKELITKKAKLWIEKVKKSKREKNFEEKFKKFEFRKHVRDAVDIKKTWTILIVHLAIIQNYKAKFEYETNRLFQLQRRLKLFTILVRWIGRLKIALRYARERNARKKLRKILRPYLVTWRIKRREKFLSCVTRTIEICLGRSEIGRIASFWILKIILIQRTFRKWRLIHCARLKALQYMWNKLIKTRKPEIRSTVETFGWRYIRIYLREKKKEYLQRKSKQNESKSPEKEKSIILSIYLDKKEIKNLIAKATAEIEQKSQGNSPINKKNVSIKKEDKKNPVRSSIRKATVRSLKPRRSTFNDSVLLKTPFATMAKDAAGESVLLEVHEVRPRGRSKR</sequence>